<dbReference type="Proteomes" id="UP001159179">
    <property type="component" value="Unassembled WGS sequence"/>
</dbReference>
<proteinExistence type="predicted"/>
<gene>
    <name evidence="1" type="ORF">P5X88_02680</name>
</gene>
<protein>
    <recommendedName>
        <fullName evidence="3">HK97 gp10 family phage protein</fullName>
    </recommendedName>
</protein>
<evidence type="ECO:0008006" key="3">
    <source>
        <dbReference type="Google" id="ProtNLM"/>
    </source>
</evidence>
<organism evidence="1 2">
    <name type="scientific">Heyndrickxia oleronia</name>
    <dbReference type="NCBI Taxonomy" id="38875"/>
    <lineage>
        <taxon>Bacteria</taxon>
        <taxon>Bacillati</taxon>
        <taxon>Bacillota</taxon>
        <taxon>Bacilli</taxon>
        <taxon>Bacillales</taxon>
        <taxon>Bacillaceae</taxon>
        <taxon>Heyndrickxia</taxon>
    </lineage>
</organism>
<accession>A0AAW6SNP2</accession>
<dbReference type="AlphaFoldDB" id="A0AAW6SNP2"/>
<reference evidence="1" key="1">
    <citation type="submission" date="2023-03" db="EMBL/GenBank/DDBJ databases">
        <title>Bacterial isolates from washroom surfaces on a university campus.</title>
        <authorList>
            <person name="Holman D.B."/>
            <person name="Gzyl K.E."/>
            <person name="Taheri A.E."/>
        </authorList>
    </citation>
    <scope>NUCLEOTIDE SEQUENCE</scope>
    <source>
        <strain evidence="1">RD03</strain>
    </source>
</reference>
<name>A0AAW6SNP2_9BACI</name>
<sequence length="142" mass="15911">MAMEFKLDLTKLAQLIERSPEAAARGGKQAMDDVKDDWIREARDIAPLDTANLRRQIDGSVGGEGLNSEVIVTGNATAKSAKGKRFNYGYYIHEGHMAADGKSLRHAGTVEQFLDESARKNTDRWLDMIETEIEDELKREGW</sequence>
<evidence type="ECO:0000313" key="1">
    <source>
        <dbReference type="EMBL" id="MDH5159823.1"/>
    </source>
</evidence>
<dbReference type="RefSeq" id="WP_280615663.1">
    <property type="nucleotide sequence ID" value="NZ_JAROYP010000001.1"/>
</dbReference>
<dbReference type="EMBL" id="JAROYP010000001">
    <property type="protein sequence ID" value="MDH5159823.1"/>
    <property type="molecule type" value="Genomic_DNA"/>
</dbReference>
<comment type="caution">
    <text evidence="1">The sequence shown here is derived from an EMBL/GenBank/DDBJ whole genome shotgun (WGS) entry which is preliminary data.</text>
</comment>
<evidence type="ECO:0000313" key="2">
    <source>
        <dbReference type="Proteomes" id="UP001159179"/>
    </source>
</evidence>